<dbReference type="CDD" id="cd08545">
    <property type="entry name" value="YcnI_like"/>
    <property type="match status" value="1"/>
</dbReference>
<feature type="compositionally biased region" description="Low complexity" evidence="1">
    <location>
        <begin position="179"/>
        <end position="198"/>
    </location>
</feature>
<dbReference type="Pfam" id="PF07987">
    <property type="entry name" value="DUF1775"/>
    <property type="match status" value="1"/>
</dbReference>
<dbReference type="RefSeq" id="WP_330431003.1">
    <property type="nucleotide sequence ID" value="NZ_JAZDUF010000001.1"/>
</dbReference>
<evidence type="ECO:0000256" key="2">
    <source>
        <dbReference type="SAM" id="Phobius"/>
    </source>
</evidence>
<dbReference type="Gene3D" id="2.60.40.2230">
    <property type="entry name" value="Uncharacterised protein YcnI-like PF07987, DUF1775"/>
    <property type="match status" value="1"/>
</dbReference>
<evidence type="ECO:0000313" key="5">
    <source>
        <dbReference type="EMBL" id="MEE3849368.1"/>
    </source>
</evidence>
<dbReference type="InterPro" id="IPR012533">
    <property type="entry name" value="YcnI-copper_dom"/>
</dbReference>
<feature type="signal peptide" evidence="3">
    <location>
        <begin position="1"/>
        <end position="32"/>
    </location>
</feature>
<organism evidence="5 6">
    <name type="scientific">Gordonia sesuvii</name>
    <dbReference type="NCBI Taxonomy" id="3116777"/>
    <lineage>
        <taxon>Bacteria</taxon>
        <taxon>Bacillati</taxon>
        <taxon>Actinomycetota</taxon>
        <taxon>Actinomycetes</taxon>
        <taxon>Mycobacteriales</taxon>
        <taxon>Gordoniaceae</taxon>
        <taxon>Gordonia</taxon>
    </lineage>
</organism>
<reference evidence="5 6" key="1">
    <citation type="submission" date="2024-01" db="EMBL/GenBank/DDBJ databases">
        <title>Draft genome sequence of Gordonia sp. LSe1-13.</title>
        <authorList>
            <person name="Suphannarot A."/>
            <person name="Mingma R."/>
        </authorList>
    </citation>
    <scope>NUCLEOTIDE SEQUENCE [LARGE SCALE GENOMIC DNA]</scope>
    <source>
        <strain evidence="5 6">LSe1-13</strain>
    </source>
</reference>
<accession>A0ABU7M971</accession>
<feature type="transmembrane region" description="Helical" evidence="2">
    <location>
        <begin position="207"/>
        <end position="227"/>
    </location>
</feature>
<dbReference type="InterPro" id="IPR038507">
    <property type="entry name" value="YcnI-like_sf"/>
</dbReference>
<comment type="caution">
    <text evidence="5">The sequence shown here is derived from an EMBL/GenBank/DDBJ whole genome shotgun (WGS) entry which is preliminary data.</text>
</comment>
<protein>
    <submittedName>
        <fullName evidence="5">YcnI family protein</fullName>
    </submittedName>
</protein>
<dbReference type="Proteomes" id="UP001347146">
    <property type="component" value="Unassembled WGS sequence"/>
</dbReference>
<dbReference type="EMBL" id="JAZDUF010000001">
    <property type="protein sequence ID" value="MEE3849368.1"/>
    <property type="molecule type" value="Genomic_DNA"/>
</dbReference>
<evidence type="ECO:0000256" key="3">
    <source>
        <dbReference type="SAM" id="SignalP"/>
    </source>
</evidence>
<keyword evidence="2" id="KW-1133">Transmembrane helix</keyword>
<name>A0ABU7M971_9ACTN</name>
<gene>
    <name evidence="5" type="ORF">VZC37_03450</name>
</gene>
<feature type="chain" id="PRO_5045412631" evidence="3">
    <location>
        <begin position="33"/>
        <end position="245"/>
    </location>
</feature>
<keyword evidence="3" id="KW-0732">Signal</keyword>
<evidence type="ECO:0000256" key="1">
    <source>
        <dbReference type="SAM" id="MobiDB-lite"/>
    </source>
</evidence>
<sequence>MSNTLLRRLVAPTAAAAIAATAAFVGAGAASAHVTANAPTLTQGGYGVVTFVVPNESDTAATTELTVTLPNLKSARPETMSGWRSEVAKDPSTEEVTSITWTALPGTPGVPVGEFAQFRISGGPFPEEDSVMLPATQSYADGERVAWAEPMGADGEEPEHPAPTLTLPAATDGGGHHGGSAAHGSTDTADPSETAEASDSTDDAARWLGGIGLLVGALGAVIGVAALTRSGRRGGSSDSERGNDA</sequence>
<keyword evidence="2" id="KW-0472">Membrane</keyword>
<proteinExistence type="predicted"/>
<feature type="region of interest" description="Disordered" evidence="1">
    <location>
        <begin position="152"/>
        <end position="201"/>
    </location>
</feature>
<keyword evidence="2" id="KW-0812">Transmembrane</keyword>
<feature type="domain" description="YncI copper-binding" evidence="4">
    <location>
        <begin position="33"/>
        <end position="167"/>
    </location>
</feature>
<evidence type="ECO:0000313" key="6">
    <source>
        <dbReference type="Proteomes" id="UP001347146"/>
    </source>
</evidence>
<evidence type="ECO:0000259" key="4">
    <source>
        <dbReference type="Pfam" id="PF07987"/>
    </source>
</evidence>
<keyword evidence="6" id="KW-1185">Reference proteome</keyword>